<dbReference type="Proteomes" id="UP001597085">
    <property type="component" value="Unassembled WGS sequence"/>
</dbReference>
<protein>
    <recommendedName>
        <fullName evidence="1">proton-translocating NAD(P)(+) transhydrogenase</fullName>
        <ecNumber evidence="1">7.1.1.1</ecNumber>
    </recommendedName>
</protein>
<comment type="caution">
    <text evidence="9">The sequence shown here is derived from an EMBL/GenBank/DDBJ whole genome shotgun (WGS) entry which is preliminary data.</text>
</comment>
<dbReference type="InterPro" id="IPR036291">
    <property type="entry name" value="NAD(P)-bd_dom_sf"/>
</dbReference>
<dbReference type="GO" id="GO:0008750">
    <property type="term" value="F:proton-translocating NAD(P)+ transhydrogenase activity"/>
    <property type="evidence" value="ECO:0007669"/>
    <property type="project" value="UniProtKB-EC"/>
</dbReference>
<evidence type="ECO:0000259" key="7">
    <source>
        <dbReference type="SMART" id="SM01002"/>
    </source>
</evidence>
<dbReference type="PANTHER" id="PTHR10160:SF19">
    <property type="entry name" value="PROTON-TRANSLOCATING NAD(P)(+) TRANSHYDROGENASE"/>
    <property type="match status" value="1"/>
</dbReference>
<dbReference type="PANTHER" id="PTHR10160">
    <property type="entry name" value="NAD(P) TRANSHYDROGENASE"/>
    <property type="match status" value="1"/>
</dbReference>
<keyword evidence="2" id="KW-0547">Nucleotide-binding</keyword>
<sequence length="382" mass="40139">MRIGVPGETAADESRVALVPPVAEKLVDRGHEVTLAAGAGTGTDWSDTQYSAVGCDVVESRAEVFERSEVVLQVRALGSLPETSIDPYRDGQTVIGLLGPYNIGDETFEVLAERRISAFALELVPRTGRAQSMDVLTSMASVAGYKSVVMGADALPSLFPMQMTAAGTVRPADVFVVGAGVAGLQAIATAKRLGARVRAYDIRPAVKEEVESLGADFLELDLETAETAAESGYARAQDETFYRRQREAMTAAVGNADVVVTSAAVPGRTAPTLVTAEMIQGMDAGSVVVDLAADGGGNCEPTRPGETVEYDGVTILGPTNLPATVSHTASRLFANNATNFLDNLLEDEQLSVDVTDEIVDATLLTHEGTIRTPHRTGEIDAA</sequence>
<keyword evidence="10" id="KW-1185">Reference proteome</keyword>
<dbReference type="EMBL" id="JBHUDK010000008">
    <property type="protein sequence ID" value="MFD1599255.1"/>
    <property type="molecule type" value="Genomic_DNA"/>
</dbReference>
<evidence type="ECO:0000256" key="6">
    <source>
        <dbReference type="ARBA" id="ARBA00048202"/>
    </source>
</evidence>
<dbReference type="GO" id="GO:0000166">
    <property type="term" value="F:nucleotide binding"/>
    <property type="evidence" value="ECO:0007669"/>
    <property type="project" value="UniProtKB-KW"/>
</dbReference>
<dbReference type="PROSITE" id="PS00837">
    <property type="entry name" value="ALADH_PNT_2"/>
    <property type="match status" value="1"/>
</dbReference>
<dbReference type="CDD" id="cd05304">
    <property type="entry name" value="Rubrum_tdh"/>
    <property type="match status" value="1"/>
</dbReference>
<evidence type="ECO:0000259" key="8">
    <source>
        <dbReference type="SMART" id="SM01003"/>
    </source>
</evidence>
<gene>
    <name evidence="9" type="ORF">ACFSBX_09845</name>
</gene>
<keyword evidence="3" id="KW-0521">NADP</keyword>
<dbReference type="SUPFAM" id="SSF51735">
    <property type="entry name" value="NAD(P)-binding Rossmann-fold domains"/>
    <property type="match status" value="1"/>
</dbReference>
<evidence type="ECO:0000313" key="9">
    <source>
        <dbReference type="EMBL" id="MFD1599255.1"/>
    </source>
</evidence>
<dbReference type="InterPro" id="IPR007886">
    <property type="entry name" value="AlaDH/PNT_N"/>
</dbReference>
<dbReference type="EC" id="7.1.1.1" evidence="1"/>
<comment type="catalytic activity">
    <reaction evidence="6">
        <text>NAD(+) + NADPH + H(+)(in) = NADH + NADP(+) + H(+)(out)</text>
        <dbReference type="Rhea" id="RHEA:47992"/>
        <dbReference type="ChEBI" id="CHEBI:15378"/>
        <dbReference type="ChEBI" id="CHEBI:57540"/>
        <dbReference type="ChEBI" id="CHEBI:57783"/>
        <dbReference type="ChEBI" id="CHEBI:57945"/>
        <dbReference type="ChEBI" id="CHEBI:58349"/>
        <dbReference type="EC" id="7.1.1.1"/>
    </reaction>
</comment>
<evidence type="ECO:0000256" key="5">
    <source>
        <dbReference type="ARBA" id="ARBA00023027"/>
    </source>
</evidence>
<evidence type="ECO:0000256" key="3">
    <source>
        <dbReference type="ARBA" id="ARBA00022857"/>
    </source>
</evidence>
<dbReference type="SMART" id="SM01003">
    <property type="entry name" value="AlaDh_PNT_N"/>
    <property type="match status" value="1"/>
</dbReference>
<dbReference type="Gene3D" id="3.40.50.720">
    <property type="entry name" value="NAD(P)-binding Rossmann-like Domain"/>
    <property type="match status" value="2"/>
</dbReference>
<dbReference type="SUPFAM" id="SSF52283">
    <property type="entry name" value="Formate/glycerate dehydrogenase catalytic domain-like"/>
    <property type="match status" value="1"/>
</dbReference>
<evidence type="ECO:0000256" key="4">
    <source>
        <dbReference type="ARBA" id="ARBA00022967"/>
    </source>
</evidence>
<keyword evidence="4" id="KW-1278">Translocase</keyword>
<feature type="domain" description="Alanine dehydrogenase/pyridine nucleotide transhydrogenase N-terminal" evidence="8">
    <location>
        <begin position="4"/>
        <end position="143"/>
    </location>
</feature>
<evidence type="ECO:0000256" key="2">
    <source>
        <dbReference type="ARBA" id="ARBA00022741"/>
    </source>
</evidence>
<name>A0ABD6CMH5_9EURY</name>
<dbReference type="AlphaFoldDB" id="A0ABD6CMH5"/>
<dbReference type="Pfam" id="PF01262">
    <property type="entry name" value="AlaDh_PNT_C"/>
    <property type="match status" value="1"/>
</dbReference>
<dbReference type="RefSeq" id="WP_256422661.1">
    <property type="nucleotide sequence ID" value="NZ_JANHDI010000014.1"/>
</dbReference>
<feature type="domain" description="Alanine dehydrogenase/pyridine nucleotide transhydrogenase NAD(H)-binding" evidence="7">
    <location>
        <begin position="152"/>
        <end position="317"/>
    </location>
</feature>
<organism evidence="9 10">
    <name type="scientific">Halobellus rarus</name>
    <dbReference type="NCBI Taxonomy" id="1126237"/>
    <lineage>
        <taxon>Archaea</taxon>
        <taxon>Methanobacteriati</taxon>
        <taxon>Methanobacteriota</taxon>
        <taxon>Stenosarchaea group</taxon>
        <taxon>Halobacteria</taxon>
        <taxon>Halobacteriales</taxon>
        <taxon>Haloferacaceae</taxon>
        <taxon>Halobellus</taxon>
    </lineage>
</organism>
<proteinExistence type="predicted"/>
<dbReference type="InterPro" id="IPR007698">
    <property type="entry name" value="AlaDH/PNT_NAD(H)-bd"/>
</dbReference>
<accession>A0ABD6CMH5</accession>
<keyword evidence="5" id="KW-0520">NAD</keyword>
<dbReference type="SMART" id="SM01002">
    <property type="entry name" value="AlaDh_PNT_C"/>
    <property type="match status" value="1"/>
</dbReference>
<dbReference type="Pfam" id="PF05222">
    <property type="entry name" value="AlaDh_PNT_N"/>
    <property type="match status" value="1"/>
</dbReference>
<evidence type="ECO:0000313" key="10">
    <source>
        <dbReference type="Proteomes" id="UP001597085"/>
    </source>
</evidence>
<evidence type="ECO:0000256" key="1">
    <source>
        <dbReference type="ARBA" id="ARBA00012943"/>
    </source>
</evidence>
<dbReference type="InterPro" id="IPR008143">
    <property type="entry name" value="Ala_DH/PNT_CS2"/>
</dbReference>
<reference evidence="9 10" key="1">
    <citation type="journal article" date="2019" name="Int. J. Syst. Evol. Microbiol.">
        <title>The Global Catalogue of Microorganisms (GCM) 10K type strain sequencing project: providing services to taxonomists for standard genome sequencing and annotation.</title>
        <authorList>
            <consortium name="The Broad Institute Genomics Platform"/>
            <consortium name="The Broad Institute Genome Sequencing Center for Infectious Disease"/>
            <person name="Wu L."/>
            <person name="Ma J."/>
        </authorList>
    </citation>
    <scope>NUCLEOTIDE SEQUENCE [LARGE SCALE GENOMIC DNA]</scope>
    <source>
        <strain evidence="9 10">CGMCC 1.12121</strain>
    </source>
</reference>